<gene>
    <name evidence="2" type="ORF">SAMN06296416_1111</name>
</gene>
<dbReference type="Pfam" id="PF26363">
    <property type="entry name" value="Phospholipase-like"/>
    <property type="match status" value="1"/>
</dbReference>
<feature type="region of interest" description="Disordered" evidence="1">
    <location>
        <begin position="298"/>
        <end position="345"/>
    </location>
</feature>
<proteinExistence type="predicted"/>
<evidence type="ECO:0000256" key="1">
    <source>
        <dbReference type="SAM" id="MobiDB-lite"/>
    </source>
</evidence>
<dbReference type="Proteomes" id="UP000219374">
    <property type="component" value="Unassembled WGS sequence"/>
</dbReference>
<feature type="non-terminal residue" evidence="2">
    <location>
        <position position="345"/>
    </location>
</feature>
<protein>
    <submittedName>
        <fullName evidence="2">Uncharacterized protein</fullName>
    </submittedName>
</protein>
<reference evidence="2 3" key="1">
    <citation type="submission" date="2017-09" db="EMBL/GenBank/DDBJ databases">
        <authorList>
            <person name="Ehlers B."/>
            <person name="Leendertz F.H."/>
        </authorList>
    </citation>
    <scope>NUCLEOTIDE SEQUENCE [LARGE SCALE GENOMIC DNA]</scope>
    <source>
        <strain evidence="2 3">CGMCC 1.10978</strain>
    </source>
</reference>
<dbReference type="Gene3D" id="3.40.50.1820">
    <property type="entry name" value="alpha/beta hydrolase"/>
    <property type="match status" value="1"/>
</dbReference>
<accession>A0A286DDP8</accession>
<sequence>MNLTSQQYAALSDDSYSEEYKAGMYPANQAPKFVYEGATFRVLEHVDNKLNGYQGTIYQHIDTGEIVVAHRGTEQIMRDGVMVDGSMVLLRANQQAEDAIELTRRAQEYAKDSKKNYGRVPEVTVTGHSLGGTNAQISGHHFGLRGETFNAYGAVSLGRRIPEGGNTMVNHVMATDVVSAASPHFGQVRIYATPEEIQRLAGPGGYANNTSQFDHRSPLVVAGMSFGAHSMHNFMNVDGKRQPDMSVLNPQAQHLAQTFAPMIEKYRGDVEMLRSGTTVMARDLVGRVKDAIDYARGPLPAGEPAARAEQAAARRPSLRNGAPNTRSSANSFFANRFPPSTRPHR</sequence>
<name>A0A286DDP8_9GAMM</name>
<organism evidence="2 3">
    <name type="scientific">Pseudoxanthomonas wuyuanensis</name>
    <dbReference type="NCBI Taxonomy" id="1073196"/>
    <lineage>
        <taxon>Bacteria</taxon>
        <taxon>Pseudomonadati</taxon>
        <taxon>Pseudomonadota</taxon>
        <taxon>Gammaproteobacteria</taxon>
        <taxon>Lysobacterales</taxon>
        <taxon>Lysobacteraceae</taxon>
        <taxon>Pseudoxanthomonas</taxon>
    </lineage>
</organism>
<dbReference type="EMBL" id="OCND01000011">
    <property type="protein sequence ID" value="SOD56773.1"/>
    <property type="molecule type" value="Genomic_DNA"/>
</dbReference>
<feature type="compositionally biased region" description="Polar residues" evidence="1">
    <location>
        <begin position="322"/>
        <end position="333"/>
    </location>
</feature>
<dbReference type="RefSeq" id="WP_141400853.1">
    <property type="nucleotide sequence ID" value="NZ_OCND01000011.1"/>
</dbReference>
<keyword evidence="3" id="KW-1185">Reference proteome</keyword>
<dbReference type="OrthoDB" id="7226437at2"/>
<dbReference type="InterPro" id="IPR029058">
    <property type="entry name" value="AB_hydrolase_fold"/>
</dbReference>
<evidence type="ECO:0000313" key="3">
    <source>
        <dbReference type="Proteomes" id="UP000219374"/>
    </source>
</evidence>
<dbReference type="SUPFAM" id="SSF53474">
    <property type="entry name" value="alpha/beta-Hydrolases"/>
    <property type="match status" value="1"/>
</dbReference>
<feature type="compositionally biased region" description="Low complexity" evidence="1">
    <location>
        <begin position="300"/>
        <end position="315"/>
    </location>
</feature>
<dbReference type="AlphaFoldDB" id="A0A286DDP8"/>
<evidence type="ECO:0000313" key="2">
    <source>
        <dbReference type="EMBL" id="SOD56773.1"/>
    </source>
</evidence>